<dbReference type="GO" id="GO:1901135">
    <property type="term" value="P:carbohydrate derivative metabolic process"/>
    <property type="evidence" value="ECO:0007669"/>
    <property type="project" value="UniProtKB-ARBA"/>
</dbReference>
<dbReference type="PANTHER" id="PTHR12526">
    <property type="entry name" value="GLYCOSYLTRANSFERASE"/>
    <property type="match status" value="1"/>
</dbReference>
<reference evidence="3 4" key="1">
    <citation type="submission" date="2015-12" db="EMBL/GenBank/DDBJ databases">
        <title>Genome comparisons provide insights into the role of secondary metabolites in the pathogenic phase of the Photorhabdus life cycle.</title>
        <authorList>
            <person name="Tobias N.J."/>
            <person name="Mishra B."/>
            <person name="Gupta D.K."/>
            <person name="Thines M."/>
            <person name="Stinear T.P."/>
            <person name="Bode H.B."/>
        </authorList>
    </citation>
    <scope>NUCLEOTIDE SEQUENCE [LARGE SCALE GENOMIC DNA]</scope>
    <source>
        <strain evidence="3 4">PB68.1</strain>
    </source>
</reference>
<dbReference type="GO" id="GO:0016757">
    <property type="term" value="F:glycosyltransferase activity"/>
    <property type="evidence" value="ECO:0007669"/>
    <property type="project" value="UniProtKB-KW"/>
</dbReference>
<evidence type="ECO:0000313" key="3">
    <source>
        <dbReference type="EMBL" id="OCQ54433.1"/>
    </source>
</evidence>
<dbReference type="Pfam" id="PF13439">
    <property type="entry name" value="Glyco_transf_4"/>
    <property type="match status" value="1"/>
</dbReference>
<dbReference type="SUPFAM" id="SSF53756">
    <property type="entry name" value="UDP-Glycosyltransferase/glycogen phosphorylase"/>
    <property type="match status" value="1"/>
</dbReference>
<evidence type="ECO:0000259" key="1">
    <source>
        <dbReference type="Pfam" id="PF00534"/>
    </source>
</evidence>
<protein>
    <submittedName>
        <fullName evidence="3">N-acetylgalactosamine-N, N'-diacetylbacillosaminyl-diphospho-undecaprenol 4-alpha-N-acetylgalactosaminyltransferase</fullName>
        <ecNumber evidence="3">2.4.1.291</ecNumber>
    </submittedName>
</protein>
<proteinExistence type="predicted"/>
<keyword evidence="3" id="KW-0328">Glycosyltransferase</keyword>
<comment type="caution">
    <text evidence="3">The sequence shown here is derived from an EMBL/GenBank/DDBJ whole genome shotgun (WGS) entry which is preliminary data.</text>
</comment>
<dbReference type="CDD" id="cd03811">
    <property type="entry name" value="GT4_GT28_WabH-like"/>
    <property type="match status" value="1"/>
</dbReference>
<evidence type="ECO:0000313" key="4">
    <source>
        <dbReference type="Proteomes" id="UP000093476"/>
    </source>
</evidence>
<gene>
    <name evidence="3" type="primary">pglJ</name>
    <name evidence="3" type="ORF">Ppb6_00335</name>
</gene>
<dbReference type="EMBL" id="LOMY01000015">
    <property type="protein sequence ID" value="OCQ54433.1"/>
    <property type="molecule type" value="Genomic_DNA"/>
</dbReference>
<dbReference type="Proteomes" id="UP000093476">
    <property type="component" value="Unassembled WGS sequence"/>
</dbReference>
<dbReference type="PANTHER" id="PTHR12526:SF638">
    <property type="entry name" value="SPORE COAT PROTEIN SA"/>
    <property type="match status" value="1"/>
</dbReference>
<dbReference type="Pfam" id="PF00534">
    <property type="entry name" value="Glycos_transf_1"/>
    <property type="match status" value="1"/>
</dbReference>
<accession>A0A1C0U974</accession>
<dbReference type="RefSeq" id="WP_065821843.1">
    <property type="nucleotide sequence ID" value="NZ_CAWMQZ010000015.1"/>
</dbReference>
<feature type="domain" description="Glycosyl transferase family 1" evidence="1">
    <location>
        <begin position="190"/>
        <end position="341"/>
    </location>
</feature>
<sequence>MTEHILFIIDGLPGGGAENVTLRLANGLHQSGYQISILSLDTRLAYTIPDGINYLFDADHYQGPLRRLNELNRRAKSMDKVLQKLFQEKNKPALVISNLHKTDRIVVKSKVLADCNVWHCIHGIFSQSYLGNKNGLAYWIKKEKIKKTYKNRKLVCVSDAVGDDLKTNISLQPAEVLTIYNPFDFKEIKEKANQDNPYHGIEYLLHVGRFHVVKRHDRLLEAFAKAKLPCKLLIVGQGEEQAESEIKQKISELNLTNKVILAGFHANPLPIIREAKAVVISSDSEGLPTVLIEALICHTPIVSTKCPGGVSEIMTGELTQYLSQLTSDSLAEKMQLIYNHPPVITEDMYKKFDSDHILRQYVSLIDKRNF</sequence>
<feature type="domain" description="Glycosyltransferase subfamily 4-like N-terminal" evidence="2">
    <location>
        <begin position="15"/>
        <end position="185"/>
    </location>
</feature>
<organism evidence="3 4">
    <name type="scientific">Photorhabdus australis subsp. thailandensis</name>
    <dbReference type="NCBI Taxonomy" id="2805096"/>
    <lineage>
        <taxon>Bacteria</taxon>
        <taxon>Pseudomonadati</taxon>
        <taxon>Pseudomonadota</taxon>
        <taxon>Gammaproteobacteria</taxon>
        <taxon>Enterobacterales</taxon>
        <taxon>Morganellaceae</taxon>
        <taxon>Photorhabdus</taxon>
    </lineage>
</organism>
<dbReference type="STRING" id="286156.Ppb6_00335"/>
<keyword evidence="3" id="KW-0808">Transferase</keyword>
<keyword evidence="4" id="KW-1185">Reference proteome</keyword>
<dbReference type="Gene3D" id="3.40.50.2000">
    <property type="entry name" value="Glycogen Phosphorylase B"/>
    <property type="match status" value="2"/>
</dbReference>
<evidence type="ECO:0000259" key="2">
    <source>
        <dbReference type="Pfam" id="PF13439"/>
    </source>
</evidence>
<dbReference type="EC" id="2.4.1.291" evidence="3"/>
<dbReference type="AlphaFoldDB" id="A0A1C0U974"/>
<dbReference type="PATRIC" id="fig|286156.4.peg.398"/>
<name>A0A1C0U974_9GAMM</name>
<dbReference type="InterPro" id="IPR028098">
    <property type="entry name" value="Glyco_trans_4-like_N"/>
</dbReference>
<dbReference type="InterPro" id="IPR001296">
    <property type="entry name" value="Glyco_trans_1"/>
</dbReference>